<evidence type="ECO:0000256" key="3">
    <source>
        <dbReference type="ARBA" id="ARBA00023125"/>
    </source>
</evidence>
<dbReference type="SUPFAM" id="SSF57701">
    <property type="entry name" value="Zn2/Cys6 DNA-binding domain"/>
    <property type="match status" value="1"/>
</dbReference>
<dbReference type="PANTHER" id="PTHR37534:SF44">
    <property type="entry name" value="ZN(II)2CYS6 TRANSCRIPTION FACTOR (EUROFUNG)"/>
    <property type="match status" value="1"/>
</dbReference>
<sequence length="492" mass="55620">MSTPSRRTHQGCWTCKARRRKCDRARPTCQACRDRGLACEGYEIRLQWGTGIASRGRFTGADAPVQSSIPPRVQGRQRDRSRERRRQLQVADQLPGNLSAPGIQAEESRDVDVSPLQSEAWKSRHDAGLFNDFLSWGINILHSTTVHDGETPLKLRLPTLCQQSEALYRICVTLQVSLRSDMKSHFFEYFDAALNNFRSELAQSEAYLKDGTLTAGLLLCTIGVTQGIPWTMHLRGMYNILQSHGSEQPRDQTHGFRAHLLEVMGIMDLPTFAIGRQCPYLGFWRRYCRNRSTADLSEVYDVEVVSGLPRSLVDIFSCVGEGATEEDFWNWPGAEGTFSQCQLWEAYRLAGMLVVRHGTLRLPLDITVPTAQLTQSQNRLGLPTTAVIITRLLSCIDAVWRVSLEAEAKEKFTINAIPYPVFVAGLQTAVLDKNPGLREFVRKILAVTGEGPFWNRQYRLLLNLLEEYWTYPSDTVSIHELAQLKEIEVGLF</sequence>
<dbReference type="GO" id="GO:0000981">
    <property type="term" value="F:DNA-binding transcription factor activity, RNA polymerase II-specific"/>
    <property type="evidence" value="ECO:0007669"/>
    <property type="project" value="InterPro"/>
</dbReference>
<keyword evidence="4" id="KW-0804">Transcription</keyword>
<dbReference type="GO" id="GO:0008270">
    <property type="term" value="F:zinc ion binding"/>
    <property type="evidence" value="ECO:0007669"/>
    <property type="project" value="InterPro"/>
</dbReference>
<dbReference type="RefSeq" id="XP_025569630.1">
    <property type="nucleotide sequence ID" value="XM_025718298.1"/>
</dbReference>
<dbReference type="GeneID" id="37223163"/>
<dbReference type="STRING" id="1448316.A0A395GJ46"/>
<organism evidence="8 9">
    <name type="scientific">Aspergillus ibericus CBS 121593</name>
    <dbReference type="NCBI Taxonomy" id="1448316"/>
    <lineage>
        <taxon>Eukaryota</taxon>
        <taxon>Fungi</taxon>
        <taxon>Dikarya</taxon>
        <taxon>Ascomycota</taxon>
        <taxon>Pezizomycotina</taxon>
        <taxon>Eurotiomycetes</taxon>
        <taxon>Eurotiomycetidae</taxon>
        <taxon>Eurotiales</taxon>
        <taxon>Aspergillaceae</taxon>
        <taxon>Aspergillus</taxon>
        <taxon>Aspergillus subgen. Circumdati</taxon>
    </lineage>
</organism>
<feature type="domain" description="Zn(2)-C6 fungal-type" evidence="7">
    <location>
        <begin position="11"/>
        <end position="39"/>
    </location>
</feature>
<dbReference type="OrthoDB" id="3251668at2759"/>
<dbReference type="Pfam" id="PF11951">
    <property type="entry name" value="Fungal_trans_2"/>
    <property type="match status" value="1"/>
</dbReference>
<dbReference type="PROSITE" id="PS00463">
    <property type="entry name" value="ZN2_CY6_FUNGAL_1"/>
    <property type="match status" value="1"/>
</dbReference>
<evidence type="ECO:0000259" key="7">
    <source>
        <dbReference type="PROSITE" id="PS50048"/>
    </source>
</evidence>
<reference evidence="8 9" key="1">
    <citation type="submission" date="2018-02" db="EMBL/GenBank/DDBJ databases">
        <title>The genomes of Aspergillus section Nigri reveals drivers in fungal speciation.</title>
        <authorList>
            <consortium name="DOE Joint Genome Institute"/>
            <person name="Vesth T.C."/>
            <person name="Nybo J."/>
            <person name="Theobald S."/>
            <person name="Brandl J."/>
            <person name="Frisvad J.C."/>
            <person name="Nielsen K.F."/>
            <person name="Lyhne E.K."/>
            <person name="Kogle M.E."/>
            <person name="Kuo A."/>
            <person name="Riley R."/>
            <person name="Clum A."/>
            <person name="Nolan M."/>
            <person name="Lipzen A."/>
            <person name="Salamov A."/>
            <person name="Henrissat B."/>
            <person name="Wiebenga A."/>
            <person name="De vries R.P."/>
            <person name="Grigoriev I.V."/>
            <person name="Mortensen U.H."/>
            <person name="Andersen M.R."/>
            <person name="Baker S.E."/>
        </authorList>
    </citation>
    <scope>NUCLEOTIDE SEQUENCE [LARGE SCALE GENOMIC DNA]</scope>
    <source>
        <strain evidence="8 9">CBS 121593</strain>
    </source>
</reference>
<dbReference type="AlphaFoldDB" id="A0A395GJ46"/>
<keyword evidence="2" id="KW-0805">Transcription regulation</keyword>
<dbReference type="VEuPathDB" id="FungiDB:BO80DRAFT_419211"/>
<dbReference type="Gene3D" id="4.10.240.10">
    <property type="entry name" value="Zn(2)-C6 fungal-type DNA-binding domain"/>
    <property type="match status" value="1"/>
</dbReference>
<feature type="region of interest" description="Disordered" evidence="6">
    <location>
        <begin position="59"/>
        <end position="111"/>
    </location>
</feature>
<evidence type="ECO:0000313" key="9">
    <source>
        <dbReference type="Proteomes" id="UP000249402"/>
    </source>
</evidence>
<dbReference type="GO" id="GO:0005634">
    <property type="term" value="C:nucleus"/>
    <property type="evidence" value="ECO:0007669"/>
    <property type="project" value="UniProtKB-SubCell"/>
</dbReference>
<proteinExistence type="predicted"/>
<evidence type="ECO:0000256" key="6">
    <source>
        <dbReference type="SAM" id="MobiDB-lite"/>
    </source>
</evidence>
<evidence type="ECO:0000256" key="5">
    <source>
        <dbReference type="ARBA" id="ARBA00023242"/>
    </source>
</evidence>
<dbReference type="EMBL" id="KZ824496">
    <property type="protein sequence ID" value="RAK95302.1"/>
    <property type="molecule type" value="Genomic_DNA"/>
</dbReference>
<accession>A0A395GJ46</accession>
<dbReference type="InterPro" id="IPR021858">
    <property type="entry name" value="Fun_TF"/>
</dbReference>
<keyword evidence="5" id="KW-0539">Nucleus</keyword>
<evidence type="ECO:0000256" key="1">
    <source>
        <dbReference type="ARBA" id="ARBA00004123"/>
    </source>
</evidence>
<dbReference type="CDD" id="cd00067">
    <property type="entry name" value="GAL4"/>
    <property type="match status" value="1"/>
</dbReference>
<dbReference type="Pfam" id="PF00172">
    <property type="entry name" value="Zn_clus"/>
    <property type="match status" value="1"/>
</dbReference>
<keyword evidence="3" id="KW-0238">DNA-binding</keyword>
<comment type="subcellular location">
    <subcellularLocation>
        <location evidence="1">Nucleus</location>
    </subcellularLocation>
</comment>
<dbReference type="Proteomes" id="UP000249402">
    <property type="component" value="Unassembled WGS sequence"/>
</dbReference>
<evidence type="ECO:0000256" key="2">
    <source>
        <dbReference type="ARBA" id="ARBA00023015"/>
    </source>
</evidence>
<dbReference type="PROSITE" id="PS50048">
    <property type="entry name" value="ZN2_CY6_FUNGAL_2"/>
    <property type="match status" value="1"/>
</dbReference>
<dbReference type="GO" id="GO:0000976">
    <property type="term" value="F:transcription cis-regulatory region binding"/>
    <property type="evidence" value="ECO:0007669"/>
    <property type="project" value="TreeGrafter"/>
</dbReference>
<dbReference type="InterPro" id="IPR036864">
    <property type="entry name" value="Zn2-C6_fun-type_DNA-bd_sf"/>
</dbReference>
<keyword evidence="9" id="KW-1185">Reference proteome</keyword>
<evidence type="ECO:0000313" key="8">
    <source>
        <dbReference type="EMBL" id="RAK95302.1"/>
    </source>
</evidence>
<dbReference type="PANTHER" id="PTHR37534">
    <property type="entry name" value="TRANSCRIPTIONAL ACTIVATOR PROTEIN UGA3"/>
    <property type="match status" value="1"/>
</dbReference>
<dbReference type="GO" id="GO:0045944">
    <property type="term" value="P:positive regulation of transcription by RNA polymerase II"/>
    <property type="evidence" value="ECO:0007669"/>
    <property type="project" value="TreeGrafter"/>
</dbReference>
<gene>
    <name evidence="8" type="ORF">BO80DRAFT_419211</name>
</gene>
<protein>
    <submittedName>
        <fullName evidence="8">C6 finger domain protein</fullName>
    </submittedName>
</protein>
<dbReference type="SMART" id="SM00066">
    <property type="entry name" value="GAL4"/>
    <property type="match status" value="1"/>
</dbReference>
<evidence type="ECO:0000256" key="4">
    <source>
        <dbReference type="ARBA" id="ARBA00023163"/>
    </source>
</evidence>
<name>A0A395GJ46_9EURO</name>
<dbReference type="InterPro" id="IPR001138">
    <property type="entry name" value="Zn2Cys6_DnaBD"/>
</dbReference>